<gene>
    <name evidence="9" type="ORF">BJF93_16215</name>
</gene>
<evidence type="ECO:0000256" key="6">
    <source>
        <dbReference type="ARBA" id="ARBA00022777"/>
    </source>
</evidence>
<proteinExistence type="predicted"/>
<comment type="caution">
    <text evidence="9">The sequence shown here is derived from an EMBL/GenBank/DDBJ whole genome shotgun (WGS) entry which is preliminary data.</text>
</comment>
<dbReference type="Pfam" id="PF08448">
    <property type="entry name" value="PAS_4"/>
    <property type="match status" value="2"/>
</dbReference>
<keyword evidence="7" id="KW-0067">ATP-binding</keyword>
<dbReference type="PANTHER" id="PTHR41523">
    <property type="entry name" value="TWO-COMPONENT SYSTEM SENSOR PROTEIN"/>
    <property type="match status" value="1"/>
</dbReference>
<dbReference type="Gene3D" id="3.30.565.10">
    <property type="entry name" value="Histidine kinase-like ATPase, C-terminal domain"/>
    <property type="match status" value="1"/>
</dbReference>
<dbReference type="Proteomes" id="UP000186364">
    <property type="component" value="Unassembled WGS sequence"/>
</dbReference>
<dbReference type="InterPro" id="IPR011102">
    <property type="entry name" value="Sig_transdc_His_kinase_HWE"/>
</dbReference>
<dbReference type="Gene3D" id="3.30.450.20">
    <property type="entry name" value="PAS domain"/>
    <property type="match status" value="2"/>
</dbReference>
<evidence type="ECO:0000313" key="9">
    <source>
        <dbReference type="EMBL" id="OLP58423.1"/>
    </source>
</evidence>
<keyword evidence="5" id="KW-0547">Nucleotide-binding</keyword>
<dbReference type="InterPro" id="IPR013656">
    <property type="entry name" value="PAS_4"/>
</dbReference>
<sequence>MSGLILMIASDVRDRQNHSVGRHGLWAMDDQRASMLQSTSECALLFQQFDWASSPLGPVDGWSPELRTLVDVTMNSLQPMLIVWGPEQIILYNDGYARMCGNRHPGGFGHPFRDLWYDIWDQVDPIISAAYAGHGTSMDDIEFIMHRNGFPEETHFAFSYTPVRDPTGAVLGMFCACTETTADVRLRREQVSERERLLRIFELSPAATAALTGPNHVFDFANAAFAAMIGDRDVIGRPAAEALPALAQAGLITSLDAVYRSGMPLTAHAMPLMLETDSAHTRGKRLIDLICQPMRDPSGAMAGILLQTQDVTEQLAEEEHRNLLARELAHRLKNQLAMVQAIVSQTLRSAGDITSARRALGDRLAVLGAAHDMIIKGGANTSTMAEVVAQMTQVHDDKLAPRIQVDGPPLRIAARPTLSLSLILHELATNASKYGALSVPSGRVQLNWDLSGPNRDRVEISWTEHAGPPVAMPQADGTGSKLIKAGLSGTQDCQVEIAFHPMGLHCRICADLKGFESEH</sequence>
<keyword evidence="4" id="KW-0808">Transferase</keyword>
<dbReference type="InterPro" id="IPR035965">
    <property type="entry name" value="PAS-like_dom_sf"/>
</dbReference>
<comment type="catalytic activity">
    <reaction evidence="1">
        <text>ATP + protein L-histidine = ADP + protein N-phospho-L-histidine.</text>
        <dbReference type="EC" id="2.7.13.3"/>
    </reaction>
</comment>
<dbReference type="SUPFAM" id="SSF55785">
    <property type="entry name" value="PYP-like sensor domain (PAS domain)"/>
    <property type="match status" value="2"/>
</dbReference>
<evidence type="ECO:0000256" key="4">
    <source>
        <dbReference type="ARBA" id="ARBA00022679"/>
    </source>
</evidence>
<keyword evidence="6" id="KW-0418">Kinase</keyword>
<organism evidence="9 10">
    <name type="scientific">Xaviernesmea oryzae</name>
    <dbReference type="NCBI Taxonomy" id="464029"/>
    <lineage>
        <taxon>Bacteria</taxon>
        <taxon>Pseudomonadati</taxon>
        <taxon>Pseudomonadota</taxon>
        <taxon>Alphaproteobacteria</taxon>
        <taxon>Hyphomicrobiales</taxon>
        <taxon>Rhizobiaceae</taxon>
        <taxon>Rhizobium/Agrobacterium group</taxon>
        <taxon>Xaviernesmea</taxon>
    </lineage>
</organism>
<accession>A0A1Q9ASP0</accession>
<dbReference type="EMBL" id="MKIP01000057">
    <property type="protein sequence ID" value="OLP58423.1"/>
    <property type="molecule type" value="Genomic_DNA"/>
</dbReference>
<dbReference type="AlphaFoldDB" id="A0A1Q9ASP0"/>
<evidence type="ECO:0000313" key="10">
    <source>
        <dbReference type="Proteomes" id="UP000186364"/>
    </source>
</evidence>
<keyword evidence="3" id="KW-0597">Phosphoprotein</keyword>
<dbReference type="GO" id="GO:0005524">
    <property type="term" value="F:ATP binding"/>
    <property type="evidence" value="ECO:0007669"/>
    <property type="project" value="UniProtKB-KW"/>
</dbReference>
<dbReference type="SMART" id="SM00911">
    <property type="entry name" value="HWE_HK"/>
    <property type="match status" value="1"/>
</dbReference>
<evidence type="ECO:0000256" key="1">
    <source>
        <dbReference type="ARBA" id="ARBA00000085"/>
    </source>
</evidence>
<dbReference type="EC" id="2.7.13.3" evidence="2"/>
<evidence type="ECO:0000256" key="2">
    <source>
        <dbReference type="ARBA" id="ARBA00012438"/>
    </source>
</evidence>
<dbReference type="PANTHER" id="PTHR41523:SF7">
    <property type="entry name" value="HISTIDINE KINASE"/>
    <property type="match status" value="1"/>
</dbReference>
<evidence type="ECO:0000256" key="5">
    <source>
        <dbReference type="ARBA" id="ARBA00022741"/>
    </source>
</evidence>
<evidence type="ECO:0000256" key="7">
    <source>
        <dbReference type="ARBA" id="ARBA00022840"/>
    </source>
</evidence>
<dbReference type="InterPro" id="IPR036890">
    <property type="entry name" value="HATPase_C_sf"/>
</dbReference>
<dbReference type="OrthoDB" id="341208at2"/>
<reference evidence="9 10" key="1">
    <citation type="submission" date="2016-09" db="EMBL/GenBank/DDBJ databases">
        <title>Rhizobium sp. nov., a novel species isolated from the rice rhizosphere.</title>
        <authorList>
            <person name="Zhao J."/>
            <person name="Zhang X."/>
        </authorList>
    </citation>
    <scope>NUCLEOTIDE SEQUENCE [LARGE SCALE GENOMIC DNA]</scope>
    <source>
        <strain evidence="9 10">1.7048</strain>
    </source>
</reference>
<feature type="domain" description="Signal transduction histidine kinase HWE region" evidence="8">
    <location>
        <begin position="327"/>
        <end position="409"/>
    </location>
</feature>
<dbReference type="GO" id="GO:0004673">
    <property type="term" value="F:protein histidine kinase activity"/>
    <property type="evidence" value="ECO:0007669"/>
    <property type="project" value="UniProtKB-EC"/>
</dbReference>
<evidence type="ECO:0000256" key="3">
    <source>
        <dbReference type="ARBA" id="ARBA00022553"/>
    </source>
</evidence>
<evidence type="ECO:0000259" key="8">
    <source>
        <dbReference type="SMART" id="SM00911"/>
    </source>
</evidence>
<protein>
    <recommendedName>
        <fullName evidence="2">histidine kinase</fullName>
        <ecNumber evidence="2">2.7.13.3</ecNumber>
    </recommendedName>
</protein>
<dbReference type="Pfam" id="PF07536">
    <property type="entry name" value="HWE_HK"/>
    <property type="match status" value="1"/>
</dbReference>
<keyword evidence="10" id="KW-1185">Reference proteome</keyword>
<name>A0A1Q9ASP0_9HYPH</name>